<dbReference type="GO" id="GO:0005886">
    <property type="term" value="C:plasma membrane"/>
    <property type="evidence" value="ECO:0007669"/>
    <property type="project" value="UniProtKB-SubCell"/>
</dbReference>
<dbReference type="PROSITE" id="PS50928">
    <property type="entry name" value="ABC_TM1"/>
    <property type="match status" value="1"/>
</dbReference>
<accession>A0A1I0VZF8</accession>
<evidence type="ECO:0000256" key="4">
    <source>
        <dbReference type="ARBA" id="ARBA00022970"/>
    </source>
</evidence>
<evidence type="ECO:0000313" key="12">
    <source>
        <dbReference type="Proteomes" id="UP000233565"/>
    </source>
</evidence>
<dbReference type="EMBL" id="FOKC01000001">
    <property type="protein sequence ID" value="SFA81674.1"/>
    <property type="molecule type" value="Genomic_DNA"/>
</dbReference>
<dbReference type="Proteomes" id="UP000233565">
    <property type="component" value="Unassembled WGS sequence"/>
</dbReference>
<dbReference type="Pfam" id="PF00528">
    <property type="entry name" value="BPD_transp_1"/>
    <property type="match status" value="1"/>
</dbReference>
<evidence type="ECO:0000256" key="6">
    <source>
        <dbReference type="ARBA" id="ARBA00023136"/>
    </source>
</evidence>
<dbReference type="EMBL" id="PJBV01000035">
    <property type="protein sequence ID" value="PKH37581.1"/>
    <property type="molecule type" value="Genomic_DNA"/>
</dbReference>
<dbReference type="SUPFAM" id="SSF161098">
    <property type="entry name" value="MetI-like"/>
    <property type="match status" value="1"/>
</dbReference>
<reference evidence="9 12" key="2">
    <citation type="submission" date="2017-12" db="EMBL/GenBank/DDBJ databases">
        <title>Pharmacopeia of the Arctic Ocean.</title>
        <authorList>
            <person name="Collins E."/>
            <person name="Ducluzeau A.-L."/>
        </authorList>
    </citation>
    <scope>NUCLEOTIDE SEQUENCE [LARGE SCALE GENOMIC DNA]</scope>
    <source>
        <strain evidence="9 12">DSM 23325</strain>
    </source>
</reference>
<gene>
    <name evidence="9" type="ORF">CXG46_19280</name>
    <name evidence="10" type="ORF">SAMN05192575_101578</name>
</gene>
<protein>
    <submittedName>
        <fullName evidence="9">Amino acid ABC transporter permease</fullName>
    </submittedName>
    <submittedName>
        <fullName evidence="10">Glutamate transport system permease protein</fullName>
    </submittedName>
</protein>
<keyword evidence="5 7" id="KW-1133">Transmembrane helix</keyword>
<feature type="transmembrane region" description="Helical" evidence="7">
    <location>
        <begin position="14"/>
        <end position="39"/>
    </location>
</feature>
<keyword evidence="7" id="KW-0813">Transport</keyword>
<dbReference type="GO" id="GO:0055085">
    <property type="term" value="P:transmembrane transport"/>
    <property type="evidence" value="ECO:0007669"/>
    <property type="project" value="InterPro"/>
</dbReference>
<evidence type="ECO:0000313" key="11">
    <source>
        <dbReference type="Proteomes" id="UP000199113"/>
    </source>
</evidence>
<reference evidence="10" key="1">
    <citation type="submission" date="2016-10" db="EMBL/GenBank/DDBJ databases">
        <authorList>
            <person name="de Groot N.N."/>
        </authorList>
    </citation>
    <scope>NUCLEOTIDE SEQUENCE [LARGE SCALE GENOMIC DNA]</scope>
    <source>
        <strain evidence="10">CGMCC 1.10697</strain>
    </source>
</reference>
<keyword evidence="6 7" id="KW-0472">Membrane</keyword>
<feature type="transmembrane region" description="Helical" evidence="7">
    <location>
        <begin position="198"/>
        <end position="222"/>
    </location>
</feature>
<evidence type="ECO:0000313" key="10">
    <source>
        <dbReference type="EMBL" id="SFA81674.1"/>
    </source>
</evidence>
<dbReference type="CDD" id="cd06261">
    <property type="entry name" value="TM_PBP2"/>
    <property type="match status" value="1"/>
</dbReference>
<dbReference type="PANTHER" id="PTHR30614:SF37">
    <property type="entry name" value="AMINO-ACID ABC TRANSPORTER PERMEASE PROTEIN YHDX-RELATED"/>
    <property type="match status" value="1"/>
</dbReference>
<proteinExistence type="inferred from homology"/>
<dbReference type="RefSeq" id="WP_091193982.1">
    <property type="nucleotide sequence ID" value="NZ_FOKC01000001.1"/>
</dbReference>
<keyword evidence="12" id="KW-1185">Reference proteome</keyword>
<sequence length="229" mass="24740">MNAVLDNFDLVLKAFGYTVFLFLVSAVISLLLGTVLAAMRVGPVSVLRMFGTGYVTLVRNTPLVMIFLFFQLGAGKIFDWLRFSWVDIQIGPFDFTSFFSAAVAALSLYTAAFICEAIRAGVNAVPLGQAEAARAIGLPFSGVMSQVVLPQAVRASVPPLASTLIALLKNTSIAGVFGVIEAVGRMKGFTNDYADQRWGIFICFALGYIILVELISAVALLLERRWKVA</sequence>
<comment type="similarity">
    <text evidence="2">Belongs to the binding-protein-dependent transport system permease family. HisMQ subfamily.</text>
</comment>
<evidence type="ECO:0000259" key="8">
    <source>
        <dbReference type="PROSITE" id="PS50928"/>
    </source>
</evidence>
<keyword evidence="4" id="KW-0029">Amino-acid transport</keyword>
<dbReference type="InterPro" id="IPR043429">
    <property type="entry name" value="ArtM/GltK/GlnP/TcyL/YhdX-like"/>
</dbReference>
<dbReference type="GO" id="GO:0006865">
    <property type="term" value="P:amino acid transport"/>
    <property type="evidence" value="ECO:0007669"/>
    <property type="project" value="UniProtKB-KW"/>
</dbReference>
<dbReference type="InterPro" id="IPR035906">
    <property type="entry name" value="MetI-like_sf"/>
</dbReference>
<comment type="subcellular location">
    <subcellularLocation>
        <location evidence="7">Cell membrane</location>
        <topology evidence="7">Multi-pass membrane protein</topology>
    </subcellularLocation>
    <subcellularLocation>
        <location evidence="1">Membrane</location>
        <topology evidence="1">Multi-pass membrane protein</topology>
    </subcellularLocation>
</comment>
<dbReference type="STRING" id="748909.SAMN05192575_101578"/>
<evidence type="ECO:0000256" key="5">
    <source>
        <dbReference type="ARBA" id="ARBA00022989"/>
    </source>
</evidence>
<dbReference type="Gene3D" id="1.10.3720.10">
    <property type="entry name" value="MetI-like"/>
    <property type="match status" value="1"/>
</dbReference>
<name>A0A1I0VZF8_9ACTN</name>
<dbReference type="PANTHER" id="PTHR30614">
    <property type="entry name" value="MEMBRANE COMPONENT OF AMINO ACID ABC TRANSPORTER"/>
    <property type="match status" value="1"/>
</dbReference>
<dbReference type="OrthoDB" id="3181282at2"/>
<feature type="transmembrane region" description="Helical" evidence="7">
    <location>
        <begin position="60"/>
        <end position="78"/>
    </location>
</feature>
<dbReference type="AlphaFoldDB" id="A0A1I0VZF8"/>
<evidence type="ECO:0000256" key="3">
    <source>
        <dbReference type="ARBA" id="ARBA00022692"/>
    </source>
</evidence>
<evidence type="ECO:0000256" key="1">
    <source>
        <dbReference type="ARBA" id="ARBA00004141"/>
    </source>
</evidence>
<feature type="transmembrane region" description="Helical" evidence="7">
    <location>
        <begin position="98"/>
        <end position="118"/>
    </location>
</feature>
<keyword evidence="3 7" id="KW-0812">Transmembrane</keyword>
<evidence type="ECO:0000313" key="9">
    <source>
        <dbReference type="EMBL" id="PKH37581.1"/>
    </source>
</evidence>
<feature type="domain" description="ABC transmembrane type-1" evidence="8">
    <location>
        <begin position="15"/>
        <end position="219"/>
    </location>
</feature>
<dbReference type="InterPro" id="IPR000515">
    <property type="entry name" value="MetI-like"/>
</dbReference>
<feature type="transmembrane region" description="Helical" evidence="7">
    <location>
        <begin position="164"/>
        <end position="186"/>
    </location>
</feature>
<dbReference type="Proteomes" id="UP000199113">
    <property type="component" value="Unassembled WGS sequence"/>
</dbReference>
<evidence type="ECO:0000256" key="7">
    <source>
        <dbReference type="RuleBase" id="RU363032"/>
    </source>
</evidence>
<organism evidence="10 11">
    <name type="scientific">Nocardioides alpinus</name>
    <dbReference type="NCBI Taxonomy" id="748909"/>
    <lineage>
        <taxon>Bacteria</taxon>
        <taxon>Bacillati</taxon>
        <taxon>Actinomycetota</taxon>
        <taxon>Actinomycetes</taxon>
        <taxon>Propionibacteriales</taxon>
        <taxon>Nocardioidaceae</taxon>
        <taxon>Nocardioides</taxon>
    </lineage>
</organism>
<evidence type="ECO:0000256" key="2">
    <source>
        <dbReference type="ARBA" id="ARBA00010072"/>
    </source>
</evidence>